<dbReference type="PANTHER" id="PTHR43297:SF14">
    <property type="entry name" value="ATPASE AAA-TYPE CORE DOMAIN-CONTAINING PROTEIN"/>
    <property type="match status" value="1"/>
</dbReference>
<dbReference type="Pfam" id="PF00005">
    <property type="entry name" value="ABC_tran"/>
    <property type="match status" value="1"/>
</dbReference>
<evidence type="ECO:0000256" key="2">
    <source>
        <dbReference type="ARBA" id="ARBA00005417"/>
    </source>
</evidence>
<dbReference type="RefSeq" id="WP_379787336.1">
    <property type="nucleotide sequence ID" value="NZ_JBHSHL010000007.1"/>
</dbReference>
<dbReference type="GO" id="GO:0005524">
    <property type="term" value="F:ATP binding"/>
    <property type="evidence" value="ECO:0007669"/>
    <property type="project" value="UniProtKB-KW"/>
</dbReference>
<keyword evidence="3" id="KW-0813">Transport</keyword>
<evidence type="ECO:0000256" key="8">
    <source>
        <dbReference type="ARBA" id="ARBA00022967"/>
    </source>
</evidence>
<evidence type="ECO:0000256" key="4">
    <source>
        <dbReference type="ARBA" id="ARBA00022475"/>
    </source>
</evidence>
<evidence type="ECO:0000313" key="12">
    <source>
        <dbReference type="Proteomes" id="UP001595916"/>
    </source>
</evidence>
<keyword evidence="12" id="KW-1185">Reference proteome</keyword>
<evidence type="ECO:0000256" key="1">
    <source>
        <dbReference type="ARBA" id="ARBA00004202"/>
    </source>
</evidence>
<gene>
    <name evidence="11" type="ORF">ACFO4R_02125</name>
</gene>
<dbReference type="InterPro" id="IPR050388">
    <property type="entry name" value="ABC_Ni/Peptide_Import"/>
</dbReference>
<comment type="caution">
    <text evidence="11">The sequence shown here is derived from an EMBL/GenBank/DDBJ whole genome shotgun (WGS) entry which is preliminary data.</text>
</comment>
<dbReference type="PROSITE" id="PS00211">
    <property type="entry name" value="ABC_TRANSPORTER_1"/>
    <property type="match status" value="1"/>
</dbReference>
<keyword evidence="6" id="KW-0547">Nucleotide-binding</keyword>
<keyword evidence="5" id="KW-0997">Cell inner membrane</keyword>
<reference evidence="12" key="1">
    <citation type="journal article" date="2019" name="Int. J. Syst. Evol. Microbiol.">
        <title>The Global Catalogue of Microorganisms (GCM) 10K type strain sequencing project: providing services to taxonomists for standard genome sequencing and annotation.</title>
        <authorList>
            <consortium name="The Broad Institute Genomics Platform"/>
            <consortium name="The Broad Institute Genome Sequencing Center for Infectious Disease"/>
            <person name="Wu L."/>
            <person name="Ma J."/>
        </authorList>
    </citation>
    <scope>NUCLEOTIDE SEQUENCE [LARGE SCALE GENOMIC DNA]</scope>
    <source>
        <strain evidence="12">CCUG 46385</strain>
    </source>
</reference>
<dbReference type="InterPro" id="IPR003439">
    <property type="entry name" value="ABC_transporter-like_ATP-bd"/>
</dbReference>
<dbReference type="Gene3D" id="3.40.50.300">
    <property type="entry name" value="P-loop containing nucleotide triphosphate hydrolases"/>
    <property type="match status" value="1"/>
</dbReference>
<comment type="similarity">
    <text evidence="2">Belongs to the ABC transporter superfamily.</text>
</comment>
<dbReference type="PROSITE" id="PS50893">
    <property type="entry name" value="ABC_TRANSPORTER_2"/>
    <property type="match status" value="1"/>
</dbReference>
<comment type="subcellular location">
    <subcellularLocation>
        <location evidence="1">Cell membrane</location>
        <topology evidence="1">Peripheral membrane protein</topology>
    </subcellularLocation>
</comment>
<name>A0ABV9QJ78_9FIRM</name>
<keyword evidence="8" id="KW-1278">Translocase</keyword>
<dbReference type="EMBL" id="JBHSHL010000007">
    <property type="protein sequence ID" value="MFC4803868.1"/>
    <property type="molecule type" value="Genomic_DNA"/>
</dbReference>
<evidence type="ECO:0000256" key="9">
    <source>
        <dbReference type="ARBA" id="ARBA00023136"/>
    </source>
</evidence>
<dbReference type="SMART" id="SM00382">
    <property type="entry name" value="AAA"/>
    <property type="match status" value="1"/>
</dbReference>
<dbReference type="CDD" id="cd03257">
    <property type="entry name" value="ABC_NikE_OppD_transporters"/>
    <property type="match status" value="1"/>
</dbReference>
<organism evidence="11 12">
    <name type="scientific">Filifactor villosus</name>
    <dbReference type="NCBI Taxonomy" id="29374"/>
    <lineage>
        <taxon>Bacteria</taxon>
        <taxon>Bacillati</taxon>
        <taxon>Bacillota</taxon>
        <taxon>Clostridia</taxon>
        <taxon>Peptostreptococcales</taxon>
        <taxon>Filifactoraceae</taxon>
        <taxon>Filifactor</taxon>
    </lineage>
</organism>
<dbReference type="Proteomes" id="UP001595916">
    <property type="component" value="Unassembled WGS sequence"/>
</dbReference>
<keyword evidence="4" id="KW-1003">Cell membrane</keyword>
<keyword evidence="7 11" id="KW-0067">ATP-binding</keyword>
<dbReference type="PANTHER" id="PTHR43297">
    <property type="entry name" value="OLIGOPEPTIDE TRANSPORT ATP-BINDING PROTEIN APPD"/>
    <property type="match status" value="1"/>
</dbReference>
<keyword evidence="9" id="KW-0472">Membrane</keyword>
<accession>A0ABV9QJ78</accession>
<evidence type="ECO:0000256" key="6">
    <source>
        <dbReference type="ARBA" id="ARBA00022741"/>
    </source>
</evidence>
<feature type="domain" description="ABC transporter" evidence="10">
    <location>
        <begin position="4"/>
        <end position="248"/>
    </location>
</feature>
<sequence>MGKLRIQDVYVRSGNRIYLDNINFTLEAGKTLTIVGESGSGKTMLSRLLIGQMPEEAEVCGSILLQERDLLSMKERQWKAYRGNVIAYIAQNPMALFNPNQTVGSHSVELFRSKLSISKQESVKRLIKALEVFHFKDPQGIVGKYPFQLSGGMLQRIMFAMMLELSPQILIADEPTSALDRHNTQTVIDTLKSCKQEGCSMIVITHDYELVRQVADEVIIMKDGQIIEAGEAKNILENPRTEYARELMTPQIYLRYKEGE</sequence>
<evidence type="ECO:0000259" key="10">
    <source>
        <dbReference type="PROSITE" id="PS50893"/>
    </source>
</evidence>
<proteinExistence type="inferred from homology"/>
<protein>
    <submittedName>
        <fullName evidence="11">ATP-binding cassette domain-containing protein</fullName>
    </submittedName>
</protein>
<evidence type="ECO:0000256" key="7">
    <source>
        <dbReference type="ARBA" id="ARBA00022840"/>
    </source>
</evidence>
<dbReference type="SUPFAM" id="SSF52540">
    <property type="entry name" value="P-loop containing nucleoside triphosphate hydrolases"/>
    <property type="match status" value="1"/>
</dbReference>
<evidence type="ECO:0000256" key="5">
    <source>
        <dbReference type="ARBA" id="ARBA00022519"/>
    </source>
</evidence>
<dbReference type="InterPro" id="IPR027417">
    <property type="entry name" value="P-loop_NTPase"/>
</dbReference>
<dbReference type="InterPro" id="IPR003593">
    <property type="entry name" value="AAA+_ATPase"/>
</dbReference>
<evidence type="ECO:0000313" key="11">
    <source>
        <dbReference type="EMBL" id="MFC4803868.1"/>
    </source>
</evidence>
<evidence type="ECO:0000256" key="3">
    <source>
        <dbReference type="ARBA" id="ARBA00022448"/>
    </source>
</evidence>
<dbReference type="InterPro" id="IPR017871">
    <property type="entry name" value="ABC_transporter-like_CS"/>
</dbReference>